<keyword evidence="3" id="KW-1185">Reference proteome</keyword>
<proteinExistence type="predicted"/>
<gene>
    <name evidence="2" type="ORF">SPLIT_LOCUS840</name>
</gene>
<evidence type="ECO:0000313" key="2">
    <source>
        <dbReference type="EMBL" id="CAH1635478.1"/>
    </source>
</evidence>
<dbReference type="EMBL" id="LR824542">
    <property type="protein sequence ID" value="CAH1635478.1"/>
    <property type="molecule type" value="Genomic_DNA"/>
</dbReference>
<feature type="transmembrane region" description="Helical" evidence="1">
    <location>
        <begin position="29"/>
        <end position="48"/>
    </location>
</feature>
<sequence length="194" mass="21694">MTSRYNNALGRQSEGFGDHLCPVECITKLLLFIAIVVVILLSFQYIPLGKFHLKCDPECCNSAKPPPPPKEMHSSTMCCLCDVYQRLLQVGQVSLEVVELFLCASVKVMYSVKLRFYEVLDMLDRGDLRRSVCRKIEDVLEPCLEPISKVPDSETTGPTPCCKEKVICKCDKPEKVTCGCKTEKVICECGTCPC</sequence>
<reference evidence="2" key="1">
    <citation type="submission" date="2022-02" db="EMBL/GenBank/DDBJ databases">
        <authorList>
            <person name="King R."/>
        </authorList>
    </citation>
    <scope>NUCLEOTIDE SEQUENCE</scope>
</reference>
<keyword evidence="1" id="KW-1133">Transmembrane helix</keyword>
<keyword evidence="1" id="KW-0812">Transmembrane</keyword>
<name>A0A9P0MYX8_SPOLI</name>
<evidence type="ECO:0000256" key="1">
    <source>
        <dbReference type="SAM" id="Phobius"/>
    </source>
</evidence>
<protein>
    <submittedName>
        <fullName evidence="2">Uncharacterized protein</fullName>
    </submittedName>
</protein>
<dbReference type="Proteomes" id="UP001153321">
    <property type="component" value="Chromosome 11"/>
</dbReference>
<evidence type="ECO:0000313" key="3">
    <source>
        <dbReference type="Proteomes" id="UP001153321"/>
    </source>
</evidence>
<organism evidence="2 3">
    <name type="scientific">Spodoptera littoralis</name>
    <name type="common">Egyptian cotton leafworm</name>
    <dbReference type="NCBI Taxonomy" id="7109"/>
    <lineage>
        <taxon>Eukaryota</taxon>
        <taxon>Metazoa</taxon>
        <taxon>Ecdysozoa</taxon>
        <taxon>Arthropoda</taxon>
        <taxon>Hexapoda</taxon>
        <taxon>Insecta</taxon>
        <taxon>Pterygota</taxon>
        <taxon>Neoptera</taxon>
        <taxon>Endopterygota</taxon>
        <taxon>Lepidoptera</taxon>
        <taxon>Glossata</taxon>
        <taxon>Ditrysia</taxon>
        <taxon>Noctuoidea</taxon>
        <taxon>Noctuidae</taxon>
        <taxon>Amphipyrinae</taxon>
        <taxon>Spodoptera</taxon>
    </lineage>
</organism>
<dbReference type="AlphaFoldDB" id="A0A9P0MYX8"/>
<keyword evidence="1" id="KW-0472">Membrane</keyword>
<accession>A0A9P0MYX8</accession>